<evidence type="ECO:0000313" key="3">
    <source>
        <dbReference type="EMBL" id="KAD3069239.1"/>
    </source>
</evidence>
<dbReference type="PROSITE" id="PS50838">
    <property type="entry name" value="MAGE"/>
    <property type="match status" value="1"/>
</dbReference>
<name>A0A5N6M5N6_9ASTR</name>
<dbReference type="Gene3D" id="1.10.10.1200">
    <property type="entry name" value="MAGE homology domain, winged helix WH1 motif"/>
    <property type="match status" value="1"/>
</dbReference>
<protein>
    <recommendedName>
        <fullName evidence="2">MAGE domain-containing protein</fullName>
    </recommendedName>
</protein>
<dbReference type="PANTHER" id="PTHR11736">
    <property type="entry name" value="MELANOMA-ASSOCIATED ANTIGEN MAGE ANTIGEN"/>
    <property type="match status" value="1"/>
</dbReference>
<dbReference type="SMART" id="SM01373">
    <property type="entry name" value="MAGE"/>
    <property type="match status" value="1"/>
</dbReference>
<dbReference type="InterPro" id="IPR002190">
    <property type="entry name" value="MHD_dom"/>
</dbReference>
<dbReference type="AlphaFoldDB" id="A0A5N6M5N6"/>
<dbReference type="Pfam" id="PF01454">
    <property type="entry name" value="MAGE"/>
    <property type="match status" value="1"/>
</dbReference>
<proteinExistence type="predicted"/>
<feature type="region of interest" description="Disordered" evidence="1">
    <location>
        <begin position="298"/>
        <end position="333"/>
    </location>
</feature>
<accession>A0A5N6M5N6</accession>
<dbReference type="Proteomes" id="UP000326396">
    <property type="component" value="Linkage Group LG7"/>
</dbReference>
<feature type="compositionally biased region" description="Acidic residues" evidence="1">
    <location>
        <begin position="299"/>
        <end position="309"/>
    </location>
</feature>
<feature type="domain" description="MAGE" evidence="2">
    <location>
        <begin position="538"/>
        <end position="707"/>
    </location>
</feature>
<keyword evidence="4" id="KW-1185">Reference proteome</keyword>
<evidence type="ECO:0000256" key="1">
    <source>
        <dbReference type="SAM" id="MobiDB-lite"/>
    </source>
</evidence>
<evidence type="ECO:0000259" key="2">
    <source>
        <dbReference type="PROSITE" id="PS50838"/>
    </source>
</evidence>
<dbReference type="Gene3D" id="1.10.287.10">
    <property type="entry name" value="S15/NS1, RNA-binding"/>
    <property type="match status" value="1"/>
</dbReference>
<evidence type="ECO:0000313" key="4">
    <source>
        <dbReference type="Proteomes" id="UP000326396"/>
    </source>
</evidence>
<dbReference type="EMBL" id="SZYD01000017">
    <property type="protein sequence ID" value="KAD3069239.1"/>
    <property type="molecule type" value="Genomic_DNA"/>
</dbReference>
<dbReference type="PANTHER" id="PTHR11736:SF14">
    <property type="entry name" value="NSE3 HOMOLOG, SMC5-SMC6 COMPLEX COMPONENT"/>
    <property type="match status" value="1"/>
</dbReference>
<dbReference type="Gene3D" id="1.10.10.1210">
    <property type="entry name" value="MAGE homology domain, winged helix WH2 motif"/>
    <property type="match status" value="1"/>
</dbReference>
<organism evidence="3 4">
    <name type="scientific">Mikania micrantha</name>
    <name type="common">bitter vine</name>
    <dbReference type="NCBI Taxonomy" id="192012"/>
    <lineage>
        <taxon>Eukaryota</taxon>
        <taxon>Viridiplantae</taxon>
        <taxon>Streptophyta</taxon>
        <taxon>Embryophyta</taxon>
        <taxon>Tracheophyta</taxon>
        <taxon>Spermatophyta</taxon>
        <taxon>Magnoliopsida</taxon>
        <taxon>eudicotyledons</taxon>
        <taxon>Gunneridae</taxon>
        <taxon>Pentapetalae</taxon>
        <taxon>asterids</taxon>
        <taxon>campanulids</taxon>
        <taxon>Asterales</taxon>
        <taxon>Asteraceae</taxon>
        <taxon>Asteroideae</taxon>
        <taxon>Heliantheae alliance</taxon>
        <taxon>Eupatorieae</taxon>
        <taxon>Mikania</taxon>
    </lineage>
</organism>
<feature type="compositionally biased region" description="Basic and acidic residues" evidence="1">
    <location>
        <begin position="310"/>
        <end position="333"/>
    </location>
</feature>
<dbReference type="OrthoDB" id="205198at2759"/>
<dbReference type="InterPro" id="IPR041898">
    <property type="entry name" value="MAGE_WH1"/>
</dbReference>
<comment type="caution">
    <text evidence="3">The sequence shown here is derived from an EMBL/GenBank/DDBJ whole genome shotgun (WGS) entry which is preliminary data.</text>
</comment>
<dbReference type="InterPro" id="IPR037445">
    <property type="entry name" value="MAGE"/>
</dbReference>
<gene>
    <name evidence="3" type="ORF">E3N88_37119</name>
</gene>
<dbReference type="GO" id="GO:0005634">
    <property type="term" value="C:nucleus"/>
    <property type="evidence" value="ECO:0007669"/>
    <property type="project" value="TreeGrafter"/>
</dbReference>
<dbReference type="InterPro" id="IPR041899">
    <property type="entry name" value="MAGE_WH2"/>
</dbReference>
<sequence>MADLFALIVYLKHYELKYMIELSSNDEAFHLSPREIDDIILIIRSRKTPTPETYMQWDEYGISFYLKMNKVWSLVMWTNTTKEISYEEFVEKFRNMEMVLYREVLTGPFEFGSYSSGTTPDRIPYHLYMLVKEAVDIMKRHNNTSDVIDLITVEKKITFFCTYFYSHLPTGWNYNRDIASSLIASYDTTVNPRYLMAGYTPIEGPLNTLNYDEETKLSLVEMVEVMVFDCYPVEAHVEEARVADNHRCDTFCFWSSFRAPNFSETALPETYMQWDEYGVSFYLKMCTCFRVDYQHLEDTSEDDDDDDENEKTKEMSFKEREQRMECSDENQRTTKEMSDEEFFEKYKNMGCVCGRRVLTGPFEFGSYAAGTKPDRIPYHLYLLVKEAVDIMKRHNNTSDVIDLITVEKKITNRDIASSLIANYDTMANPRYLMASYTPIKGQLNVLDYDEETQLSLAEMVEVMIMIHSRNSASIWKYGGYMISFYCKVCSCFGINYQLLEAASEDDLCLMYTGRKPVLKWMETTEPNFSQFGISEEEGDKLVAEVIRYALFKTHQNSGGPIKRDELTQLITKNYHNRSLPSLVLNKATTKLSSIFGYDLKELQRARPSSTNQARSSQSSADLKSYIITSQLDPGVYRKHIEDTKNSHLTGFTFVVIGIVNLAGGKITEESLWHHLGRLGLSQDDERNTDFGSTKQAVETLVQQRYLQKDKTNGPEGLTLYYELAERGLSATASNSFKESMAQPEGVDIAFGNEIVEDCWGLAETSPG</sequence>
<reference evidence="3 4" key="1">
    <citation type="submission" date="2019-05" db="EMBL/GenBank/DDBJ databases">
        <title>Mikania micrantha, genome provides insights into the molecular mechanism of rapid growth.</title>
        <authorList>
            <person name="Liu B."/>
        </authorList>
    </citation>
    <scope>NUCLEOTIDE SEQUENCE [LARGE SCALE GENOMIC DNA]</scope>
    <source>
        <strain evidence="3">NLD-2019</strain>
        <tissue evidence="3">Leaf</tissue>
    </source>
</reference>